<keyword evidence="1" id="KW-0472">Membrane</keyword>
<feature type="transmembrane region" description="Helical" evidence="1">
    <location>
        <begin position="293"/>
        <end position="324"/>
    </location>
</feature>
<dbReference type="Proteomes" id="UP000266172">
    <property type="component" value="Unassembled WGS sequence"/>
</dbReference>
<name>A0A395VAX0_9FIRM</name>
<dbReference type="RefSeq" id="WP_118097109.1">
    <property type="nucleotide sequence ID" value="NZ_QRVL01000003.1"/>
</dbReference>
<evidence type="ECO:0000313" key="2">
    <source>
        <dbReference type="EMBL" id="RGS41377.1"/>
    </source>
</evidence>
<accession>A0A395VAX0</accession>
<keyword evidence="1" id="KW-0812">Transmembrane</keyword>
<dbReference type="AlphaFoldDB" id="A0A395VAX0"/>
<feature type="transmembrane region" description="Helical" evidence="1">
    <location>
        <begin position="37"/>
        <end position="59"/>
    </location>
</feature>
<feature type="transmembrane region" description="Helical" evidence="1">
    <location>
        <begin position="336"/>
        <end position="353"/>
    </location>
</feature>
<feature type="transmembrane region" description="Helical" evidence="1">
    <location>
        <begin position="71"/>
        <end position="89"/>
    </location>
</feature>
<feature type="transmembrane region" description="Helical" evidence="1">
    <location>
        <begin position="261"/>
        <end position="281"/>
    </location>
</feature>
<feature type="transmembrane region" description="Helical" evidence="1">
    <location>
        <begin position="110"/>
        <end position="129"/>
    </location>
</feature>
<comment type="caution">
    <text evidence="2">The sequence shown here is derived from an EMBL/GenBank/DDBJ whole genome shotgun (WGS) entry which is preliminary data.</text>
</comment>
<feature type="transmembrane region" description="Helical" evidence="1">
    <location>
        <begin position="195"/>
        <end position="220"/>
    </location>
</feature>
<dbReference type="Pfam" id="PF19554">
    <property type="entry name" value="DUF6077"/>
    <property type="match status" value="1"/>
</dbReference>
<organism evidence="2 3">
    <name type="scientific">Roseburia hominis</name>
    <dbReference type="NCBI Taxonomy" id="301301"/>
    <lineage>
        <taxon>Bacteria</taxon>
        <taxon>Bacillati</taxon>
        <taxon>Bacillota</taxon>
        <taxon>Clostridia</taxon>
        <taxon>Lachnospirales</taxon>
        <taxon>Lachnospiraceae</taxon>
        <taxon>Roseburia</taxon>
    </lineage>
</organism>
<proteinExistence type="predicted"/>
<feature type="transmembrane region" description="Helical" evidence="1">
    <location>
        <begin position="6"/>
        <end position="25"/>
    </location>
</feature>
<dbReference type="InterPro" id="IPR045723">
    <property type="entry name" value="DUF6077"/>
</dbReference>
<evidence type="ECO:0000256" key="1">
    <source>
        <dbReference type="SAM" id="Phobius"/>
    </source>
</evidence>
<sequence>MKGSDVLYLSCALLFVPMLIGSFWVHLLQLEGTVNRFLHAWVLGFTTMLAVAQLLLVPMVALQRTLYEAVMLWKILLEVLSVISLILFCGREIQKSGKRDDRGKRQKMTAWTAVIGIAAAVLILLQAYIPARYQHSDDDDARFIAEEVSAVVHGSMYREDTITADFMYWDTGEVRKDLTSPWTMFVAMMAYDGGIAPAVLSHAYLPFFLILLCYALYTLIGQKLFDGDWEKTGVFLILLSVIHLWGYTSTHTLASMILLRIWQGKAVCAGFMIPLFFYLFYRVMRPDYEKRWLPLFYVAAVGACLLSGVGIITTPILLGIYGFVDFCCHRDWKKTLMIFLAAVPCGMYLLYYLR</sequence>
<gene>
    <name evidence="2" type="ORF">DWX93_06940</name>
</gene>
<protein>
    <submittedName>
        <fullName evidence="2">Uncharacterized protein</fullName>
    </submittedName>
</protein>
<reference evidence="2 3" key="1">
    <citation type="submission" date="2018-08" db="EMBL/GenBank/DDBJ databases">
        <title>A genome reference for cultivated species of the human gut microbiota.</title>
        <authorList>
            <person name="Zou Y."/>
            <person name="Xue W."/>
            <person name="Luo G."/>
        </authorList>
    </citation>
    <scope>NUCLEOTIDE SEQUENCE [LARGE SCALE GENOMIC DNA]</scope>
    <source>
        <strain evidence="2 3">AF22-12AC</strain>
    </source>
</reference>
<dbReference type="EMBL" id="QRVL01000003">
    <property type="protein sequence ID" value="RGS41377.1"/>
    <property type="molecule type" value="Genomic_DNA"/>
</dbReference>
<feature type="transmembrane region" description="Helical" evidence="1">
    <location>
        <begin position="232"/>
        <end position="249"/>
    </location>
</feature>
<evidence type="ECO:0000313" key="3">
    <source>
        <dbReference type="Proteomes" id="UP000266172"/>
    </source>
</evidence>
<keyword evidence="1" id="KW-1133">Transmembrane helix</keyword>